<feature type="domain" description="C2H2-type" evidence="5">
    <location>
        <begin position="168"/>
        <end position="196"/>
    </location>
</feature>
<dbReference type="PANTHER" id="PTHR16516">
    <property type="entry name" value="AGAP007109-PA"/>
    <property type="match status" value="1"/>
</dbReference>
<dbReference type="AlphaFoldDB" id="A0A9N6WX71"/>
<feature type="region of interest" description="Disordered" evidence="4">
    <location>
        <begin position="1"/>
        <end position="84"/>
    </location>
</feature>
<evidence type="ECO:0000256" key="2">
    <source>
        <dbReference type="ARBA" id="ARBA00023242"/>
    </source>
</evidence>
<keyword evidence="3" id="KW-0479">Metal-binding</keyword>
<sequence>MTMDATVESGRESNGSANSSTSTSQQPVMPAKRSFDVAFLTGVTESSRQQEEPSDNKLIQQGGSSAKSAFKKVSKTASNNESSGLLGNGQHHLLAGSAEAVNSFFPPAYQQHPFFPAIATTLSLQLLQHQNTAAKGLAMSLFSHPAAAAVMAAHQHDTTASGSAPSQNVCARCSLTFRMTSDLVYHMRSQHRRDGSSANSNANGQDSVRQKRQEKLRCPVCGENFRERHHLTRHMTSHEDRDPKVVSIKTSPRRRPSGYDDHYIFMTTRHAKRRYHSD</sequence>
<comment type="subcellular location">
    <subcellularLocation>
        <location evidence="1">Nucleus</location>
    </subcellularLocation>
</comment>
<dbReference type="InterPro" id="IPR052296">
    <property type="entry name" value="TR-Histone_Methyltrans"/>
</dbReference>
<keyword evidence="2" id="KW-0539">Nucleus</keyword>
<feature type="compositionally biased region" description="Polar residues" evidence="4">
    <location>
        <begin position="196"/>
        <end position="207"/>
    </location>
</feature>
<dbReference type="SMART" id="SM00355">
    <property type="entry name" value="ZnF_C2H2"/>
    <property type="match status" value="2"/>
</dbReference>
<dbReference type="SUPFAM" id="SSF57667">
    <property type="entry name" value="beta-beta-alpha zinc fingers"/>
    <property type="match status" value="1"/>
</dbReference>
<evidence type="ECO:0000256" key="4">
    <source>
        <dbReference type="SAM" id="MobiDB-lite"/>
    </source>
</evidence>
<dbReference type="InterPro" id="IPR013087">
    <property type="entry name" value="Znf_C2H2_type"/>
</dbReference>
<keyword evidence="3" id="KW-0862">Zinc</keyword>
<dbReference type="InterPro" id="IPR036236">
    <property type="entry name" value="Znf_C2H2_sf"/>
</dbReference>
<feature type="region of interest" description="Disordered" evidence="4">
    <location>
        <begin position="188"/>
        <end position="214"/>
    </location>
</feature>
<dbReference type="PROSITE" id="PS50157">
    <property type="entry name" value="ZINC_FINGER_C2H2_2"/>
    <property type="match status" value="2"/>
</dbReference>
<feature type="domain" description="C2H2-type" evidence="5">
    <location>
        <begin position="216"/>
        <end position="243"/>
    </location>
</feature>
<dbReference type="EMBL" id="OC978598">
    <property type="protein sequence ID" value="CAG4635253.1"/>
    <property type="molecule type" value="Genomic_DNA"/>
</dbReference>
<proteinExistence type="predicted"/>
<dbReference type="GO" id="GO:0006355">
    <property type="term" value="P:regulation of DNA-templated transcription"/>
    <property type="evidence" value="ECO:0007669"/>
    <property type="project" value="TreeGrafter"/>
</dbReference>
<dbReference type="Gene3D" id="3.30.160.60">
    <property type="entry name" value="Classic Zinc Finger"/>
    <property type="match status" value="1"/>
</dbReference>
<name>A0A9N6WX71_9CRUS</name>
<feature type="region of interest" description="Disordered" evidence="4">
    <location>
        <begin position="233"/>
        <end position="260"/>
    </location>
</feature>
<dbReference type="GO" id="GO:0005634">
    <property type="term" value="C:nucleus"/>
    <property type="evidence" value="ECO:0007669"/>
    <property type="project" value="UniProtKB-SubCell"/>
</dbReference>
<protein>
    <submittedName>
        <fullName evidence="6">EOG090X0POW</fullName>
    </submittedName>
</protein>
<dbReference type="GO" id="GO:0008270">
    <property type="term" value="F:zinc ion binding"/>
    <property type="evidence" value="ECO:0007669"/>
    <property type="project" value="UniProtKB-KW"/>
</dbReference>
<evidence type="ECO:0000259" key="5">
    <source>
        <dbReference type="PROSITE" id="PS50157"/>
    </source>
</evidence>
<organism evidence="6">
    <name type="scientific">Alona affinis</name>
    <dbReference type="NCBI Taxonomy" id="381656"/>
    <lineage>
        <taxon>Eukaryota</taxon>
        <taxon>Metazoa</taxon>
        <taxon>Ecdysozoa</taxon>
        <taxon>Arthropoda</taxon>
        <taxon>Crustacea</taxon>
        <taxon>Branchiopoda</taxon>
        <taxon>Diplostraca</taxon>
        <taxon>Cladocera</taxon>
        <taxon>Anomopoda</taxon>
        <taxon>Chydoridae</taxon>
        <taxon>Alona</taxon>
    </lineage>
</organism>
<reference evidence="6" key="1">
    <citation type="submission" date="2021-04" db="EMBL/GenBank/DDBJ databases">
        <authorList>
            <person name="Cornetti L."/>
        </authorList>
    </citation>
    <scope>NUCLEOTIDE SEQUENCE</scope>
</reference>
<accession>A0A9N6WX71</accession>
<feature type="compositionally biased region" description="Low complexity" evidence="4">
    <location>
        <begin position="13"/>
        <end position="24"/>
    </location>
</feature>
<dbReference type="PROSITE" id="PS00028">
    <property type="entry name" value="ZINC_FINGER_C2H2_1"/>
    <property type="match status" value="2"/>
</dbReference>
<dbReference type="Pfam" id="PF00096">
    <property type="entry name" value="zf-C2H2"/>
    <property type="match status" value="1"/>
</dbReference>
<gene>
    <name evidence="6" type="primary">EOG090X0POW</name>
</gene>
<evidence type="ECO:0000256" key="1">
    <source>
        <dbReference type="ARBA" id="ARBA00004123"/>
    </source>
</evidence>
<dbReference type="PANTHER" id="PTHR16516:SF4">
    <property type="entry name" value="C2H2-TYPE DOMAIN-CONTAINING PROTEIN"/>
    <property type="match status" value="1"/>
</dbReference>
<keyword evidence="3" id="KW-0863">Zinc-finger</keyword>
<evidence type="ECO:0000256" key="3">
    <source>
        <dbReference type="PROSITE-ProRule" id="PRU00042"/>
    </source>
</evidence>
<evidence type="ECO:0000313" key="6">
    <source>
        <dbReference type="EMBL" id="CAG4635253.1"/>
    </source>
</evidence>